<dbReference type="InterPro" id="IPR002182">
    <property type="entry name" value="NB-ARC"/>
</dbReference>
<evidence type="ECO:0000256" key="3">
    <source>
        <dbReference type="ARBA" id="ARBA00022737"/>
    </source>
</evidence>
<dbReference type="EMBL" id="CAUOFW020008145">
    <property type="protein sequence ID" value="CAK9181719.1"/>
    <property type="molecule type" value="Genomic_DNA"/>
</dbReference>
<feature type="domain" description="Disease resistance N-terminal" evidence="8">
    <location>
        <begin position="12"/>
        <end position="97"/>
    </location>
</feature>
<dbReference type="FunFam" id="3.40.50.300:FF:001091">
    <property type="entry name" value="Probable disease resistance protein At1g61300"/>
    <property type="match status" value="1"/>
</dbReference>
<evidence type="ECO:0000259" key="7">
    <source>
        <dbReference type="Pfam" id="PF00931"/>
    </source>
</evidence>
<dbReference type="Gene3D" id="3.80.10.10">
    <property type="entry name" value="Ribonuclease Inhibitor"/>
    <property type="match status" value="1"/>
</dbReference>
<evidence type="ECO:0008006" key="13">
    <source>
        <dbReference type="Google" id="ProtNLM"/>
    </source>
</evidence>
<keyword evidence="2" id="KW-0433">Leucine-rich repeat</keyword>
<gene>
    <name evidence="11" type="ORF">ILEXP_LOCUS51822</name>
</gene>
<dbReference type="Pfam" id="PF00931">
    <property type="entry name" value="NB-ARC"/>
    <property type="match status" value="1"/>
</dbReference>
<dbReference type="PANTHER" id="PTHR36766">
    <property type="entry name" value="PLANT BROAD-SPECTRUM MILDEW RESISTANCE PROTEIN RPW8"/>
    <property type="match status" value="1"/>
</dbReference>
<comment type="similarity">
    <text evidence="1">Belongs to the disease resistance NB-LRR family.</text>
</comment>
<dbReference type="PANTHER" id="PTHR36766:SF61">
    <property type="entry name" value="NB-ARC DOMAIN DISEASE RESISTANCE PROTEIN"/>
    <property type="match status" value="1"/>
</dbReference>
<dbReference type="Gene3D" id="1.10.8.430">
    <property type="entry name" value="Helical domain of apoptotic protease-activating factors"/>
    <property type="match status" value="1"/>
</dbReference>
<dbReference type="CDD" id="cd14798">
    <property type="entry name" value="RX-CC_like"/>
    <property type="match status" value="1"/>
</dbReference>
<feature type="domain" description="Disease resistance protein winged helix" evidence="9">
    <location>
        <begin position="429"/>
        <end position="500"/>
    </location>
</feature>
<dbReference type="Pfam" id="PF23598">
    <property type="entry name" value="LRR_14"/>
    <property type="match status" value="1"/>
</dbReference>
<organism evidence="11 12">
    <name type="scientific">Ilex paraguariensis</name>
    <name type="common">yerba mate</name>
    <dbReference type="NCBI Taxonomy" id="185542"/>
    <lineage>
        <taxon>Eukaryota</taxon>
        <taxon>Viridiplantae</taxon>
        <taxon>Streptophyta</taxon>
        <taxon>Embryophyta</taxon>
        <taxon>Tracheophyta</taxon>
        <taxon>Spermatophyta</taxon>
        <taxon>Magnoliopsida</taxon>
        <taxon>eudicotyledons</taxon>
        <taxon>Gunneridae</taxon>
        <taxon>Pentapetalae</taxon>
        <taxon>asterids</taxon>
        <taxon>campanulids</taxon>
        <taxon>Aquifoliales</taxon>
        <taxon>Aquifoliaceae</taxon>
        <taxon>Ilex</taxon>
    </lineage>
</organism>
<feature type="domain" description="Disease resistance R13L4/SHOC-2-like LRR" evidence="10">
    <location>
        <begin position="567"/>
        <end position="791"/>
    </location>
</feature>
<evidence type="ECO:0000256" key="6">
    <source>
        <dbReference type="ARBA" id="ARBA00022840"/>
    </source>
</evidence>
<dbReference type="Pfam" id="PF18052">
    <property type="entry name" value="Rx_N"/>
    <property type="match status" value="1"/>
</dbReference>
<feature type="domain" description="NB-ARC" evidence="7">
    <location>
        <begin position="177"/>
        <end position="345"/>
    </location>
</feature>
<dbReference type="InterPro" id="IPR041118">
    <property type="entry name" value="Rx_N"/>
</dbReference>
<sequence length="871" mass="99754">MAETFLFNLTERVLSKASSLALDEINLALDVKTELKKLENTLSMIKAVLLDADEQQSKNHEVRDWLEKLKDVVCDVDDLFDDFSTEVLRRRVEVHGCRSMLKKVSKFFSPSNPIALRFKVGNKVKDIRKRLDEITCDRKNFQFSEQALKTKVENNVREQTHSFVRASEIIGRDNDKDIIVELLLSHGYQENVSVIPIVGLGGLGKTTLVKLVYNHDRIIQNFELRMWVCVSEDFGLNKVIEKIIKSATGESFSHLDVDQMQSRLRDVLKAKKFLIVLDDVWNEDRNKWTDLRDLLISGSIGSKIVVTTRSKMVATITGTVVPYNLSGLEYNDCLSLFLKCAFRGEEDWLPNLVEIGKEIVKKCGGVPLAVKTLGSLLYMKTDEHEWFYIRDNEIWEIEQKQCDIIPILRLTYEQMPSCLRQCFAYCCMLPKGYELPREVLINLWIAQGFIQSTNGNRLLDDIGNQYFNELLSRFCFQDVVEAFDGEILACKVHNLVHDLAQSVAGVECLNFKFDTNVISERVRHLSFHAEGFSEKEFPAALFKVKKMRSFFNSFKVGSVNKTFIKTITLNFRCLRVLVLNSLELEELPRSIGNLRQLRYLNLSHSGNLKYLPNSICKLVNLQTLNLINCEQLQQLPRDTWKLVSLKTLYLSSRQICLPKKGCQSPSSLQYLLLYKCSRLELLSEGLQHFTALRVLRIYECPQLASLPISIKFLTSLEKLWIWNCEELNLLEGKGMEGLASLRSLLLIGLPKLVTLPEGLKETATTNLQHLRIADCANLSTLPEWLQNCTSLLRLYIEDCPNLLSLPEGVRSLTAKHWYGRGEVEIIWKSSRIKMFFNYKGHTRCHSRGSGKGAASLQRVAMTFASTEIREL</sequence>
<dbReference type="AlphaFoldDB" id="A0ABC8UL34"/>
<dbReference type="SUPFAM" id="SSF52540">
    <property type="entry name" value="P-loop containing nucleoside triphosphate hydrolases"/>
    <property type="match status" value="1"/>
</dbReference>
<keyword evidence="12" id="KW-1185">Reference proteome</keyword>
<evidence type="ECO:0000313" key="12">
    <source>
        <dbReference type="Proteomes" id="UP001642360"/>
    </source>
</evidence>
<evidence type="ECO:0000256" key="1">
    <source>
        <dbReference type="ARBA" id="ARBA00008894"/>
    </source>
</evidence>
<dbReference type="InterPro" id="IPR038005">
    <property type="entry name" value="RX-like_CC"/>
</dbReference>
<keyword evidence="6" id="KW-0067">ATP-binding</keyword>
<keyword evidence="5" id="KW-0611">Plant defense</keyword>
<dbReference type="SUPFAM" id="SSF52058">
    <property type="entry name" value="L domain-like"/>
    <property type="match status" value="1"/>
</dbReference>
<evidence type="ECO:0000259" key="8">
    <source>
        <dbReference type="Pfam" id="PF18052"/>
    </source>
</evidence>
<evidence type="ECO:0000313" key="11">
    <source>
        <dbReference type="EMBL" id="CAK9181719.1"/>
    </source>
</evidence>
<dbReference type="InterPro" id="IPR036388">
    <property type="entry name" value="WH-like_DNA-bd_sf"/>
</dbReference>
<name>A0ABC8UL34_9AQUA</name>
<dbReference type="InterPro" id="IPR032675">
    <property type="entry name" value="LRR_dom_sf"/>
</dbReference>
<dbReference type="InterPro" id="IPR027417">
    <property type="entry name" value="P-loop_NTPase"/>
</dbReference>
<evidence type="ECO:0000256" key="2">
    <source>
        <dbReference type="ARBA" id="ARBA00022614"/>
    </source>
</evidence>
<dbReference type="PRINTS" id="PR00364">
    <property type="entry name" value="DISEASERSIST"/>
</dbReference>
<dbReference type="InterPro" id="IPR058922">
    <property type="entry name" value="WHD_DRP"/>
</dbReference>
<protein>
    <recommendedName>
        <fullName evidence="13">Disease resistance protein RGA3</fullName>
    </recommendedName>
</protein>
<dbReference type="GO" id="GO:0051607">
    <property type="term" value="P:defense response to virus"/>
    <property type="evidence" value="ECO:0007669"/>
    <property type="project" value="UniProtKB-ARBA"/>
</dbReference>
<dbReference type="FunFam" id="1.10.10.10:FF:000322">
    <property type="entry name" value="Probable disease resistance protein At1g63360"/>
    <property type="match status" value="1"/>
</dbReference>
<dbReference type="GO" id="GO:0005524">
    <property type="term" value="F:ATP binding"/>
    <property type="evidence" value="ECO:0007669"/>
    <property type="project" value="UniProtKB-KW"/>
</dbReference>
<accession>A0ABC8UL34</accession>
<dbReference type="Pfam" id="PF23559">
    <property type="entry name" value="WHD_DRP"/>
    <property type="match status" value="1"/>
</dbReference>
<keyword evidence="3" id="KW-0677">Repeat</keyword>
<dbReference type="InterPro" id="IPR042197">
    <property type="entry name" value="Apaf_helical"/>
</dbReference>
<comment type="caution">
    <text evidence="11">The sequence shown here is derived from an EMBL/GenBank/DDBJ whole genome shotgun (WGS) entry which is preliminary data.</text>
</comment>
<keyword evidence="4" id="KW-0547">Nucleotide-binding</keyword>
<proteinExistence type="inferred from homology"/>
<dbReference type="Gene3D" id="3.40.50.300">
    <property type="entry name" value="P-loop containing nucleotide triphosphate hydrolases"/>
    <property type="match status" value="1"/>
</dbReference>
<dbReference type="InterPro" id="IPR055414">
    <property type="entry name" value="LRR_R13L4/SHOC2-like"/>
</dbReference>
<dbReference type="Gene3D" id="1.20.5.4130">
    <property type="match status" value="1"/>
</dbReference>
<evidence type="ECO:0000259" key="10">
    <source>
        <dbReference type="Pfam" id="PF23598"/>
    </source>
</evidence>
<evidence type="ECO:0000259" key="9">
    <source>
        <dbReference type="Pfam" id="PF23559"/>
    </source>
</evidence>
<dbReference type="Proteomes" id="UP001642360">
    <property type="component" value="Unassembled WGS sequence"/>
</dbReference>
<dbReference type="Gene3D" id="1.10.10.10">
    <property type="entry name" value="Winged helix-like DNA-binding domain superfamily/Winged helix DNA-binding domain"/>
    <property type="match status" value="1"/>
</dbReference>
<reference evidence="11 12" key="1">
    <citation type="submission" date="2024-02" db="EMBL/GenBank/DDBJ databases">
        <authorList>
            <person name="Vignale AGUSTIN F."/>
            <person name="Sosa J E."/>
            <person name="Modenutti C."/>
        </authorList>
    </citation>
    <scope>NUCLEOTIDE SEQUENCE [LARGE SCALE GENOMIC DNA]</scope>
</reference>
<evidence type="ECO:0000256" key="4">
    <source>
        <dbReference type="ARBA" id="ARBA00022741"/>
    </source>
</evidence>
<evidence type="ECO:0000256" key="5">
    <source>
        <dbReference type="ARBA" id="ARBA00022821"/>
    </source>
</evidence>